<dbReference type="CDD" id="cd01650">
    <property type="entry name" value="RT_nLTR_like"/>
    <property type="match status" value="1"/>
</dbReference>
<comment type="caution">
    <text evidence="2">The sequence shown here is derived from an EMBL/GenBank/DDBJ whole genome shotgun (WGS) entry which is preliminary data.</text>
</comment>
<proteinExistence type="predicted"/>
<dbReference type="AlphaFoldDB" id="A0A6L2JSC6"/>
<protein>
    <submittedName>
        <fullName evidence="2">RNA-directed DNA polymerase, eukaryota</fullName>
    </submittedName>
</protein>
<keyword evidence="2" id="KW-0808">Transferase</keyword>
<accession>A0A6L2JSC6</accession>
<dbReference type="EMBL" id="BKCJ010001205">
    <property type="protein sequence ID" value="GEU39670.1"/>
    <property type="molecule type" value="Genomic_DNA"/>
</dbReference>
<keyword evidence="2" id="KW-0548">Nucleotidyltransferase</keyword>
<dbReference type="Pfam" id="PF00078">
    <property type="entry name" value="RVT_1"/>
    <property type="match status" value="1"/>
</dbReference>
<gene>
    <name evidence="2" type="ORF">Tci_011648</name>
</gene>
<dbReference type="GO" id="GO:0003964">
    <property type="term" value="F:RNA-directed DNA polymerase activity"/>
    <property type="evidence" value="ECO:0007669"/>
    <property type="project" value="UniProtKB-KW"/>
</dbReference>
<dbReference type="PANTHER" id="PTHR19446">
    <property type="entry name" value="REVERSE TRANSCRIPTASES"/>
    <property type="match status" value="1"/>
</dbReference>
<name>A0A6L2JSC6_TANCI</name>
<organism evidence="2">
    <name type="scientific">Tanacetum cinerariifolium</name>
    <name type="common">Dalmatian daisy</name>
    <name type="synonym">Chrysanthemum cinerariifolium</name>
    <dbReference type="NCBI Taxonomy" id="118510"/>
    <lineage>
        <taxon>Eukaryota</taxon>
        <taxon>Viridiplantae</taxon>
        <taxon>Streptophyta</taxon>
        <taxon>Embryophyta</taxon>
        <taxon>Tracheophyta</taxon>
        <taxon>Spermatophyta</taxon>
        <taxon>Magnoliopsida</taxon>
        <taxon>eudicotyledons</taxon>
        <taxon>Gunneridae</taxon>
        <taxon>Pentapetalae</taxon>
        <taxon>asterids</taxon>
        <taxon>campanulids</taxon>
        <taxon>Asterales</taxon>
        <taxon>Asteraceae</taxon>
        <taxon>Asteroideae</taxon>
        <taxon>Anthemideae</taxon>
        <taxon>Anthemidinae</taxon>
        <taxon>Tanacetum</taxon>
    </lineage>
</organism>
<feature type="domain" description="Reverse transcriptase" evidence="1">
    <location>
        <begin position="181"/>
        <end position="285"/>
    </location>
</feature>
<sequence length="608" mass="68550">MVVQTWNSFSFSDRNGMIRFKKKLQELKKSIYGWIKDKNNQLASSKRLISDEMRAIDKKLEEGGVSDSLLLRRNVLKCNLHDIKSMEAADSLQKFKINFPFPNKLSQDQVDDLERGVSREEIQPAVWDCGENKTPGPDGYTFEFFRKFWNSIGPDLCAVVELFFINGSFSRGCNSSFIALIPKTTDAKFVNDYRPISLIGSVYKVVTNIMANRLAMVIKDIVSDTQSAFVANKQILDCPFILNEVLQWCKRKNKKVMFFKVDFAKAYDSGRWDFLIDVLEAFSFVCSAVNDGLFSGIRIHDYLSLSHLFYADDALFIGEWSDVNLRGCTIMENKFRYLGVMVGNCMSRHKAWEDVVTKLRSCLSKWKAKTLSIGGRLTLLKSVLAIHGPLLDSHSIHSSSIWSSIIKEVQVLKSKGIDFLDHCSKRVRDGSGTPFWVDRLKGGKPFRDTFPQLLALESNRQITVKEKMSSALDSSFRRHARGGVEQSQYIALATLINDVSLFPSSDCWVCSLSKDGVFRVKDTRNVIDEMFLSSQNDSTRWVKTVPIKINIFNWRARCDGLPTRSNLIRRGVSLATSSCPICLAGGGTSLGNSGLRSWSGILGSLIFG</sequence>
<keyword evidence="2" id="KW-0695">RNA-directed DNA polymerase</keyword>
<dbReference type="InterPro" id="IPR000477">
    <property type="entry name" value="RT_dom"/>
</dbReference>
<reference evidence="2" key="1">
    <citation type="journal article" date="2019" name="Sci. Rep.">
        <title>Draft genome of Tanacetum cinerariifolium, the natural source of mosquito coil.</title>
        <authorList>
            <person name="Yamashiro T."/>
            <person name="Shiraishi A."/>
            <person name="Satake H."/>
            <person name="Nakayama K."/>
        </authorList>
    </citation>
    <scope>NUCLEOTIDE SEQUENCE</scope>
</reference>
<evidence type="ECO:0000313" key="2">
    <source>
        <dbReference type="EMBL" id="GEU39670.1"/>
    </source>
</evidence>
<evidence type="ECO:0000259" key="1">
    <source>
        <dbReference type="Pfam" id="PF00078"/>
    </source>
</evidence>